<dbReference type="InterPro" id="IPR007197">
    <property type="entry name" value="rSAM"/>
</dbReference>
<dbReference type="SFLD" id="SFLDG01067">
    <property type="entry name" value="SPASM/twitch_domain_containing"/>
    <property type="match status" value="1"/>
</dbReference>
<organism evidence="6 7">
    <name type="scientific">Ralstonia phage RSF1</name>
    <dbReference type="NCBI Taxonomy" id="1689679"/>
    <lineage>
        <taxon>Viruses</taxon>
        <taxon>Duplodnaviria</taxon>
        <taxon>Heunggongvirae</taxon>
        <taxon>Uroviricota</taxon>
        <taxon>Caudoviricetes</taxon>
        <taxon>Chimalliviridae</taxon>
        <taxon>Chiangmaivirus</taxon>
        <taxon>Chiangmaivirus RSF1</taxon>
    </lineage>
</organism>
<dbReference type="Gene3D" id="3.20.20.70">
    <property type="entry name" value="Aldolase class I"/>
    <property type="match status" value="1"/>
</dbReference>
<dbReference type="InterPro" id="IPR013785">
    <property type="entry name" value="Aldolase_TIM"/>
</dbReference>
<dbReference type="InterPro" id="IPR050377">
    <property type="entry name" value="Radical_SAM_PqqE_MftC-like"/>
</dbReference>
<name>A0A0K2QRB3_9CAUD</name>
<evidence type="ECO:0000256" key="1">
    <source>
        <dbReference type="ARBA" id="ARBA00022691"/>
    </source>
</evidence>
<dbReference type="Proteomes" id="UP000202583">
    <property type="component" value="Segment"/>
</dbReference>
<evidence type="ECO:0000313" key="6">
    <source>
        <dbReference type="EMBL" id="BAS04871.2"/>
    </source>
</evidence>
<dbReference type="PROSITE" id="PS51918">
    <property type="entry name" value="RADICAL_SAM"/>
    <property type="match status" value="1"/>
</dbReference>
<sequence>MKFIMSHPSLIIKPTEACNFKCTFCSSTDIQGDSPNLDVEYIKLYLERFPKTPTIIVNGGDPLMMKPEYYWEIIKIIESMGLKTTLSFTSNLWAFYKKPEMWVDLFRHPLVGVSTSFQYGNSRLKGDLTPFTEEEFWKVSDLMLEKVGYRPPFIAVITKENEDTSIQTVELAKRMGVVCKLNYAMASGPKTTFKGITIGNADSTYVLADIYEKYIKIAEAGLAPWEHNTQVMMKRLAGQQNQICPQARHCDEGIRSLQPGGKYYSCGAFGDDGLYPIDFANEMAGGFETPLRHQPELQSLKFSCFECPMFEICNGCRKTTHDLKRLDLVEVHCSKMKTLAPKIIDLNGLTGKVYPTPYVKET</sequence>
<keyword evidence="1" id="KW-0949">S-adenosyl-L-methionine</keyword>
<keyword evidence="7" id="KW-1185">Reference proteome</keyword>
<keyword evidence="4" id="KW-0411">Iron-sulfur</keyword>
<dbReference type="SUPFAM" id="SSF102114">
    <property type="entry name" value="Radical SAM enzymes"/>
    <property type="match status" value="1"/>
</dbReference>
<evidence type="ECO:0000313" key="7">
    <source>
        <dbReference type="Proteomes" id="UP000202583"/>
    </source>
</evidence>
<dbReference type="PANTHER" id="PTHR11228:SF7">
    <property type="entry name" value="PQQA PEPTIDE CYCLASE"/>
    <property type="match status" value="1"/>
</dbReference>
<feature type="domain" description="Radical SAM core" evidence="5">
    <location>
        <begin position="4"/>
        <end position="234"/>
    </location>
</feature>
<dbReference type="GO" id="GO:0046872">
    <property type="term" value="F:metal ion binding"/>
    <property type="evidence" value="ECO:0007669"/>
    <property type="project" value="UniProtKB-KW"/>
</dbReference>
<dbReference type="EMBL" id="AP014927">
    <property type="protein sequence ID" value="BAS04871.2"/>
    <property type="molecule type" value="Genomic_DNA"/>
</dbReference>
<dbReference type="KEGG" id="vg:26634540"/>
<dbReference type="Pfam" id="PF04055">
    <property type="entry name" value="Radical_SAM"/>
    <property type="match status" value="1"/>
</dbReference>
<dbReference type="CDD" id="cd01335">
    <property type="entry name" value="Radical_SAM"/>
    <property type="match status" value="1"/>
</dbReference>
<dbReference type="PANTHER" id="PTHR11228">
    <property type="entry name" value="RADICAL SAM DOMAIN PROTEIN"/>
    <property type="match status" value="1"/>
</dbReference>
<dbReference type="SFLD" id="SFLDS00029">
    <property type="entry name" value="Radical_SAM"/>
    <property type="match status" value="1"/>
</dbReference>
<reference evidence="6 7" key="1">
    <citation type="submission" date="2015-07" db="EMBL/GenBank/DDBJ databases">
        <title>Two Asian jumbo phage RSL2 and RSF1 infecting the phytopathogen Ralstonia solanacearum share common features related to the phi-KZ-like phages.</title>
        <authorList>
            <person name="Kawasaki T."/>
            <person name="Fujie M."/>
            <person name="Chatchawankanphanich O."/>
            <person name="Ogata H."/>
            <person name="Yamada T."/>
        </authorList>
    </citation>
    <scope>NUCLEOTIDE SEQUENCE [LARGE SCALE GENOMIC DNA]</scope>
    <source>
        <strain evidence="6 7">RSF1</strain>
    </source>
</reference>
<evidence type="ECO:0000256" key="4">
    <source>
        <dbReference type="ARBA" id="ARBA00023014"/>
    </source>
</evidence>
<evidence type="ECO:0000256" key="2">
    <source>
        <dbReference type="ARBA" id="ARBA00022723"/>
    </source>
</evidence>
<dbReference type="GeneID" id="26634540"/>
<proteinExistence type="predicted"/>
<keyword evidence="2" id="KW-0479">Metal-binding</keyword>
<accession>A0A0K2QRB3</accession>
<dbReference type="OrthoDB" id="8663at10239"/>
<dbReference type="GO" id="GO:0051536">
    <property type="term" value="F:iron-sulfur cluster binding"/>
    <property type="evidence" value="ECO:0007669"/>
    <property type="project" value="UniProtKB-KW"/>
</dbReference>
<evidence type="ECO:0000259" key="5">
    <source>
        <dbReference type="PROSITE" id="PS51918"/>
    </source>
</evidence>
<dbReference type="InterPro" id="IPR058240">
    <property type="entry name" value="rSAM_sf"/>
</dbReference>
<dbReference type="RefSeq" id="YP_009207883.2">
    <property type="nucleotide sequence ID" value="NC_028899.1"/>
</dbReference>
<protein>
    <submittedName>
        <fullName evidence="6">Putative Fe-S oxidoreductase</fullName>
    </submittedName>
</protein>
<evidence type="ECO:0000256" key="3">
    <source>
        <dbReference type="ARBA" id="ARBA00023004"/>
    </source>
</evidence>
<dbReference type="GO" id="GO:0003824">
    <property type="term" value="F:catalytic activity"/>
    <property type="evidence" value="ECO:0007669"/>
    <property type="project" value="InterPro"/>
</dbReference>
<keyword evidence="3" id="KW-0408">Iron</keyword>